<protein>
    <recommendedName>
        <fullName evidence="5 17">D-alanine--D-alanine ligase</fullName>
        <ecNumber evidence="5 17">6.3.2.4</ecNumber>
    </recommendedName>
    <alternativeName>
        <fullName evidence="17">D-Ala-D-Ala ligase</fullName>
    </alternativeName>
    <alternativeName>
        <fullName evidence="17">D-alanylalanine synthetase</fullName>
    </alternativeName>
</protein>
<keyword evidence="11 19" id="KW-0460">Magnesium</keyword>
<feature type="active site" evidence="18">
    <location>
        <position position="147"/>
    </location>
</feature>
<comment type="subcellular location">
    <subcellularLocation>
        <location evidence="3 17">Cytoplasm</location>
    </subcellularLocation>
</comment>
<dbReference type="GO" id="GO:0005829">
    <property type="term" value="C:cytosol"/>
    <property type="evidence" value="ECO:0007669"/>
    <property type="project" value="TreeGrafter"/>
</dbReference>
<evidence type="ECO:0000256" key="4">
    <source>
        <dbReference type="ARBA" id="ARBA00010871"/>
    </source>
</evidence>
<dbReference type="InterPro" id="IPR005905">
    <property type="entry name" value="D_ala_D_ala"/>
</dbReference>
<feature type="binding site" evidence="19">
    <location>
        <position position="267"/>
    </location>
    <ligand>
        <name>Mg(2+)</name>
        <dbReference type="ChEBI" id="CHEBI:18420"/>
        <label>2</label>
    </ligand>
</feature>
<dbReference type="GO" id="GO:0008360">
    <property type="term" value="P:regulation of cell shape"/>
    <property type="evidence" value="ECO:0007669"/>
    <property type="project" value="UniProtKB-KW"/>
</dbReference>
<dbReference type="EC" id="6.3.2.4" evidence="5 17"/>
<dbReference type="GO" id="GO:0009252">
    <property type="term" value="P:peptidoglycan biosynthetic process"/>
    <property type="evidence" value="ECO:0007669"/>
    <property type="project" value="UniProtKB-UniRule"/>
</dbReference>
<evidence type="ECO:0000256" key="10">
    <source>
        <dbReference type="ARBA" id="ARBA00022840"/>
    </source>
</evidence>
<keyword evidence="13 17" id="KW-0573">Peptidoglycan synthesis</keyword>
<dbReference type="NCBIfam" id="NF002378">
    <property type="entry name" value="PRK01372.1"/>
    <property type="match status" value="1"/>
</dbReference>
<dbReference type="InterPro" id="IPR011127">
    <property type="entry name" value="Dala_Dala_lig_N"/>
</dbReference>
<dbReference type="HAMAP" id="MF_00047">
    <property type="entry name" value="Dala_Dala_lig"/>
    <property type="match status" value="1"/>
</dbReference>
<evidence type="ECO:0000256" key="8">
    <source>
        <dbReference type="ARBA" id="ARBA00022723"/>
    </source>
</evidence>
<evidence type="ECO:0000256" key="5">
    <source>
        <dbReference type="ARBA" id="ARBA00012216"/>
    </source>
</evidence>
<dbReference type="KEGG" id="mmec:FIU01_10660"/>
<dbReference type="PROSITE" id="PS00844">
    <property type="entry name" value="DALA_DALA_LIGASE_2"/>
    <property type="match status" value="1"/>
</dbReference>
<keyword evidence="10 20" id="KW-0067">ATP-binding</keyword>
<feature type="binding site" evidence="19">
    <location>
        <position position="267"/>
    </location>
    <ligand>
        <name>Mg(2+)</name>
        <dbReference type="ChEBI" id="CHEBI:18420"/>
        <label>1</label>
    </ligand>
</feature>
<dbReference type="SUPFAM" id="SSF52440">
    <property type="entry name" value="PreATP-grasp domain"/>
    <property type="match status" value="1"/>
</dbReference>
<keyword evidence="23" id="KW-1185">Reference proteome</keyword>
<dbReference type="GO" id="GO:0071555">
    <property type="term" value="P:cell wall organization"/>
    <property type="evidence" value="ECO:0007669"/>
    <property type="project" value="UniProtKB-KW"/>
</dbReference>
<keyword evidence="12 17" id="KW-0133">Cell shape</keyword>
<evidence type="ECO:0000256" key="20">
    <source>
        <dbReference type="PROSITE-ProRule" id="PRU00409"/>
    </source>
</evidence>
<evidence type="ECO:0000256" key="14">
    <source>
        <dbReference type="ARBA" id="ARBA00023211"/>
    </source>
</evidence>
<evidence type="ECO:0000256" key="13">
    <source>
        <dbReference type="ARBA" id="ARBA00022984"/>
    </source>
</evidence>
<dbReference type="AlphaFoldDB" id="A0A5B8CUE9"/>
<feature type="binding site" evidence="19">
    <location>
        <position position="269"/>
    </location>
    <ligand>
        <name>Mg(2+)</name>
        <dbReference type="ChEBI" id="CHEBI:18420"/>
        <label>2</label>
    </ligand>
</feature>
<dbReference type="Gene3D" id="3.40.50.20">
    <property type="match status" value="1"/>
</dbReference>
<dbReference type="RefSeq" id="WP_140004266.1">
    <property type="nucleotide sequence ID" value="NZ_CP040946.1"/>
</dbReference>
<accession>A0A5B8CUE9</accession>
<dbReference type="Proteomes" id="UP000311008">
    <property type="component" value="Chromosome"/>
</dbReference>
<dbReference type="SUPFAM" id="SSF56059">
    <property type="entry name" value="Glutathione synthetase ATP-binding domain-like"/>
    <property type="match status" value="1"/>
</dbReference>
<feature type="binding site" evidence="19">
    <location>
        <position position="254"/>
    </location>
    <ligand>
        <name>Mg(2+)</name>
        <dbReference type="ChEBI" id="CHEBI:18420"/>
        <label>1</label>
    </ligand>
</feature>
<dbReference type="UniPathway" id="UPA00219"/>
<dbReference type="InterPro" id="IPR011761">
    <property type="entry name" value="ATP-grasp"/>
</dbReference>
<dbReference type="PANTHER" id="PTHR23132">
    <property type="entry name" value="D-ALANINE--D-ALANINE LIGASE"/>
    <property type="match status" value="1"/>
</dbReference>
<dbReference type="GO" id="GO:0008716">
    <property type="term" value="F:D-alanine-D-alanine ligase activity"/>
    <property type="evidence" value="ECO:0007669"/>
    <property type="project" value="UniProtKB-UniRule"/>
</dbReference>
<dbReference type="EMBL" id="CP040946">
    <property type="protein sequence ID" value="QDC44937.1"/>
    <property type="molecule type" value="Genomic_DNA"/>
</dbReference>
<feature type="active site" evidence="18">
    <location>
        <position position="21"/>
    </location>
</feature>
<reference evidence="23" key="1">
    <citation type="journal article" date="2019" name="ISME J.">
        <title>Evolution in action: habitat transition from sediment to the pelagial leads to genome streamlining in Methylophilaceae.</title>
        <authorList>
            <person name="Salcher M."/>
            <person name="Schaefle D."/>
            <person name="Kaspar M."/>
            <person name="Neuenschwander S.M."/>
            <person name="Ghai R."/>
        </authorList>
    </citation>
    <scope>NUCLEOTIDE SEQUENCE [LARGE SCALE GENOMIC DNA]</scope>
    <source>
        <strain evidence="23">MMS-M-51</strain>
    </source>
</reference>
<evidence type="ECO:0000313" key="23">
    <source>
        <dbReference type="Proteomes" id="UP000311008"/>
    </source>
</evidence>
<dbReference type="Pfam" id="PF01820">
    <property type="entry name" value="Dala_Dala_lig_N"/>
    <property type="match status" value="1"/>
</dbReference>
<dbReference type="PANTHER" id="PTHR23132:SF23">
    <property type="entry name" value="D-ALANINE--D-ALANINE LIGASE B"/>
    <property type="match status" value="1"/>
</dbReference>
<evidence type="ECO:0000256" key="6">
    <source>
        <dbReference type="ARBA" id="ARBA00022490"/>
    </source>
</evidence>
<keyword evidence="8 19" id="KW-0479">Metal-binding</keyword>
<evidence type="ECO:0000256" key="3">
    <source>
        <dbReference type="ARBA" id="ARBA00004496"/>
    </source>
</evidence>
<dbReference type="GO" id="GO:0046872">
    <property type="term" value="F:metal ion binding"/>
    <property type="evidence" value="ECO:0007669"/>
    <property type="project" value="UniProtKB-KW"/>
</dbReference>
<dbReference type="NCBIfam" id="TIGR01205">
    <property type="entry name" value="D_ala_D_alaTIGR"/>
    <property type="match status" value="1"/>
</dbReference>
<evidence type="ECO:0000256" key="16">
    <source>
        <dbReference type="ARBA" id="ARBA00047614"/>
    </source>
</evidence>
<dbReference type="Gene3D" id="3.30.470.20">
    <property type="entry name" value="ATP-grasp fold, B domain"/>
    <property type="match status" value="1"/>
</dbReference>
<evidence type="ECO:0000256" key="18">
    <source>
        <dbReference type="PIRSR" id="PIRSR039102-1"/>
    </source>
</evidence>
<evidence type="ECO:0000256" key="12">
    <source>
        <dbReference type="ARBA" id="ARBA00022960"/>
    </source>
</evidence>
<comment type="catalytic activity">
    <reaction evidence="16 17">
        <text>2 D-alanine + ATP = D-alanyl-D-alanine + ADP + phosphate + H(+)</text>
        <dbReference type="Rhea" id="RHEA:11224"/>
        <dbReference type="ChEBI" id="CHEBI:15378"/>
        <dbReference type="ChEBI" id="CHEBI:30616"/>
        <dbReference type="ChEBI" id="CHEBI:43474"/>
        <dbReference type="ChEBI" id="CHEBI:57416"/>
        <dbReference type="ChEBI" id="CHEBI:57822"/>
        <dbReference type="ChEBI" id="CHEBI:456216"/>
        <dbReference type="EC" id="6.3.2.4"/>
    </reaction>
</comment>
<evidence type="ECO:0000256" key="19">
    <source>
        <dbReference type="PIRSR" id="PIRSR039102-3"/>
    </source>
</evidence>
<dbReference type="InterPro" id="IPR016185">
    <property type="entry name" value="PreATP-grasp_dom_sf"/>
</dbReference>
<evidence type="ECO:0000256" key="7">
    <source>
        <dbReference type="ARBA" id="ARBA00022598"/>
    </source>
</evidence>
<evidence type="ECO:0000259" key="21">
    <source>
        <dbReference type="PROSITE" id="PS50975"/>
    </source>
</evidence>
<evidence type="ECO:0000313" key="22">
    <source>
        <dbReference type="EMBL" id="QDC44937.1"/>
    </source>
</evidence>
<evidence type="ECO:0000256" key="9">
    <source>
        <dbReference type="ARBA" id="ARBA00022741"/>
    </source>
</evidence>
<dbReference type="InterPro" id="IPR013815">
    <property type="entry name" value="ATP_grasp_subdomain_1"/>
</dbReference>
<keyword evidence="6 17" id="KW-0963">Cytoplasm</keyword>
<comment type="pathway">
    <text evidence="17">Cell wall biogenesis; peptidoglycan biosynthesis.</text>
</comment>
<dbReference type="OrthoDB" id="9813261at2"/>
<sequence length="310" mass="33069">MSVDQKSFGKVAVLFGGRSGERAVSLKSGAAVLAALQRQGLDAHAFDPANQPLSDLKAFDRAFIALHGRYGEDGTIQGALELMDIPYTGSGVMASALGMDKWRTKLLWTAAGVTTPNYVLMDDSTHAENVVTALGLPLFIKPANEGSSIGVSKVKQAGDVMAAYALAKQSDPLVIAEQFVGGGEYTVGILGETALPIVRIVPKNEYYDYEAKYLRDDTAYLCPCGLAAEQEKQIQADALQAFKVLGCQGWGRVDFLMDAAGKHYFLEVNTSPGMTDHSLVPMAAKAAGLDFEALVIRILQQTLSTDARSA</sequence>
<dbReference type="GO" id="GO:0005524">
    <property type="term" value="F:ATP binding"/>
    <property type="evidence" value="ECO:0007669"/>
    <property type="project" value="UniProtKB-UniRule"/>
</dbReference>
<comment type="function">
    <text evidence="2 17">Cell wall formation.</text>
</comment>
<feature type="active site" evidence="18">
    <location>
        <position position="278"/>
    </location>
</feature>
<dbReference type="InterPro" id="IPR000291">
    <property type="entry name" value="D-Ala_lig_Van_CS"/>
</dbReference>
<dbReference type="PROSITE" id="PS50975">
    <property type="entry name" value="ATP_GRASP"/>
    <property type="match status" value="1"/>
</dbReference>
<proteinExistence type="inferred from homology"/>
<comment type="cofactor">
    <cofactor evidence="19">
        <name>Mg(2+)</name>
        <dbReference type="ChEBI" id="CHEBI:18420"/>
    </cofactor>
    <cofactor evidence="19">
        <name>Mn(2+)</name>
        <dbReference type="ChEBI" id="CHEBI:29035"/>
    </cofactor>
    <text evidence="19">Binds 2 magnesium or manganese ions per subunit.</text>
</comment>
<keyword evidence="7 17" id="KW-0436">Ligase</keyword>
<keyword evidence="15 17" id="KW-0961">Cell wall biogenesis/degradation</keyword>
<comment type="cofactor">
    <cofactor evidence="1">
        <name>Mn(2+)</name>
        <dbReference type="ChEBI" id="CHEBI:29035"/>
    </cofactor>
</comment>
<dbReference type="Gene3D" id="3.30.1490.20">
    <property type="entry name" value="ATP-grasp fold, A domain"/>
    <property type="match status" value="1"/>
</dbReference>
<evidence type="ECO:0000256" key="2">
    <source>
        <dbReference type="ARBA" id="ARBA00003921"/>
    </source>
</evidence>
<dbReference type="PIRSF" id="PIRSF039102">
    <property type="entry name" value="Ddl/VanB"/>
    <property type="match status" value="1"/>
</dbReference>
<dbReference type="FunFam" id="3.40.50.20:FF:000013">
    <property type="entry name" value="D-alanine--D-alanine ligase"/>
    <property type="match status" value="1"/>
</dbReference>
<comment type="similarity">
    <text evidence="4 17">Belongs to the D-alanine--D-alanine ligase family.</text>
</comment>
<evidence type="ECO:0000256" key="11">
    <source>
        <dbReference type="ARBA" id="ARBA00022842"/>
    </source>
</evidence>
<gene>
    <name evidence="17" type="primary">ddl</name>
    <name evidence="22" type="ORF">FIU01_10660</name>
</gene>
<dbReference type="InterPro" id="IPR011095">
    <property type="entry name" value="Dala_Dala_lig_C"/>
</dbReference>
<evidence type="ECO:0000256" key="1">
    <source>
        <dbReference type="ARBA" id="ARBA00001936"/>
    </source>
</evidence>
<dbReference type="PROSITE" id="PS00843">
    <property type="entry name" value="DALA_DALA_LIGASE_1"/>
    <property type="match status" value="1"/>
</dbReference>
<evidence type="ECO:0000256" key="15">
    <source>
        <dbReference type="ARBA" id="ARBA00023316"/>
    </source>
</evidence>
<organism evidence="22 23">
    <name type="scientific">Methylophilus medardicus</name>
    <dbReference type="NCBI Taxonomy" id="2588534"/>
    <lineage>
        <taxon>Bacteria</taxon>
        <taxon>Pseudomonadati</taxon>
        <taxon>Pseudomonadota</taxon>
        <taxon>Betaproteobacteria</taxon>
        <taxon>Nitrosomonadales</taxon>
        <taxon>Methylophilaceae</taxon>
        <taxon>Methylophilus</taxon>
    </lineage>
</organism>
<dbReference type="Pfam" id="PF07478">
    <property type="entry name" value="Dala_Dala_lig_C"/>
    <property type="match status" value="1"/>
</dbReference>
<keyword evidence="9 20" id="KW-0547">Nucleotide-binding</keyword>
<name>A0A5B8CUE9_9PROT</name>
<feature type="domain" description="ATP-grasp" evidence="21">
    <location>
        <begin position="105"/>
        <end position="300"/>
    </location>
</feature>
<keyword evidence="14 19" id="KW-0464">Manganese</keyword>
<evidence type="ECO:0000256" key="17">
    <source>
        <dbReference type="HAMAP-Rule" id="MF_00047"/>
    </source>
</evidence>